<dbReference type="SMART" id="SM00066">
    <property type="entry name" value="GAL4"/>
    <property type="match status" value="1"/>
</dbReference>
<dbReference type="GO" id="GO:0008270">
    <property type="term" value="F:zinc ion binding"/>
    <property type="evidence" value="ECO:0007669"/>
    <property type="project" value="InterPro"/>
</dbReference>
<dbReference type="Pfam" id="PF00172">
    <property type="entry name" value="Zn_clus"/>
    <property type="match status" value="1"/>
</dbReference>
<dbReference type="AlphaFoldDB" id="A0A1E4T470"/>
<evidence type="ECO:0000259" key="3">
    <source>
        <dbReference type="PROSITE" id="PS50048"/>
    </source>
</evidence>
<feature type="compositionally biased region" description="Low complexity" evidence="2">
    <location>
        <begin position="13"/>
        <end position="32"/>
    </location>
</feature>
<proteinExistence type="predicted"/>
<dbReference type="InterPro" id="IPR036864">
    <property type="entry name" value="Zn2-C6_fun-type_DNA-bd_sf"/>
</dbReference>
<dbReference type="InterPro" id="IPR001138">
    <property type="entry name" value="Zn2Cys6_DnaBD"/>
</dbReference>
<sequence>MSNYREYQRVIKLTLNTTSPSNSHPNTNSNSLQRPTSPPSNNKPASSSSSSTSLVMNQTATPPSSSAESSPRISPISSPKQIQAQTQTQTQLPISNNSSSSKDKNSNPKKKITRTKTGCFCCRRRKKKCDEIKPSCSGCSRNMLTCVYPTLNDENSCIVKKNQEFNSSSAKKQSLSKKEFDYVVDNLNQELNSSLYSSNKSETDSNNSFVSPLSSPTLNPYEYRSSRIKSNELNNHHHDDDVTTAAAILVNKLNIAIPKYPKSISIKSLL</sequence>
<evidence type="ECO:0000313" key="5">
    <source>
        <dbReference type="Proteomes" id="UP000094801"/>
    </source>
</evidence>
<reference evidence="5" key="1">
    <citation type="submission" date="2016-04" db="EMBL/GenBank/DDBJ databases">
        <title>Comparative genomics of biotechnologically important yeasts.</title>
        <authorList>
            <consortium name="DOE Joint Genome Institute"/>
            <person name="Riley R."/>
            <person name="Haridas S."/>
            <person name="Wolfe K.H."/>
            <person name="Lopes M.R."/>
            <person name="Hittinger C.T."/>
            <person name="Goker M."/>
            <person name="Salamov A."/>
            <person name="Wisecaver J."/>
            <person name="Long T.M."/>
            <person name="Aerts A.L."/>
            <person name="Barry K."/>
            <person name="Choi C."/>
            <person name="Clum A."/>
            <person name="Coughlan A.Y."/>
            <person name="Deshpande S."/>
            <person name="Douglass A.P."/>
            <person name="Hanson S.J."/>
            <person name="Klenk H.-P."/>
            <person name="Labutti K."/>
            <person name="Lapidus A."/>
            <person name="Lindquist E."/>
            <person name="Lipzen A."/>
            <person name="Meier-Kolthoff J.P."/>
            <person name="Ohm R.A."/>
            <person name="Otillar R.P."/>
            <person name="Pangilinan J."/>
            <person name="Peng Y."/>
            <person name="Rokas A."/>
            <person name="Rosa C.A."/>
            <person name="Scheuner C."/>
            <person name="Sibirny A.A."/>
            <person name="Slot J.C."/>
            <person name="Stielow J.B."/>
            <person name="Sun H."/>
            <person name="Kurtzman C.P."/>
            <person name="Blackwell M."/>
            <person name="Grigoriev I.V."/>
            <person name="Jeffries T.W."/>
        </authorList>
    </citation>
    <scope>NUCLEOTIDE SEQUENCE [LARGE SCALE GENOMIC DNA]</scope>
    <source>
        <strain evidence="5">NRRL YB-2248</strain>
    </source>
</reference>
<accession>A0A1E4T470</accession>
<feature type="region of interest" description="Disordered" evidence="2">
    <location>
        <begin position="1"/>
        <end position="112"/>
    </location>
</feature>
<dbReference type="SUPFAM" id="SSF57701">
    <property type="entry name" value="Zn2/Cys6 DNA-binding domain"/>
    <property type="match status" value="1"/>
</dbReference>
<evidence type="ECO:0000256" key="2">
    <source>
        <dbReference type="SAM" id="MobiDB-lite"/>
    </source>
</evidence>
<protein>
    <recommendedName>
        <fullName evidence="3">Zn(2)-C6 fungal-type domain-containing protein</fullName>
    </recommendedName>
</protein>
<evidence type="ECO:0000256" key="1">
    <source>
        <dbReference type="ARBA" id="ARBA00023242"/>
    </source>
</evidence>
<feature type="compositionally biased region" description="Low complexity" evidence="2">
    <location>
        <begin position="39"/>
        <end position="53"/>
    </location>
</feature>
<dbReference type="STRING" id="983967.A0A1E4T470"/>
<feature type="domain" description="Zn(2)-C6 fungal-type" evidence="3">
    <location>
        <begin position="118"/>
        <end position="148"/>
    </location>
</feature>
<dbReference type="PANTHER" id="PTHR37534">
    <property type="entry name" value="TRANSCRIPTIONAL ACTIVATOR PROTEIN UGA3"/>
    <property type="match status" value="1"/>
</dbReference>
<dbReference type="EMBL" id="KV453850">
    <property type="protein sequence ID" value="ODV86521.1"/>
    <property type="molecule type" value="Genomic_DNA"/>
</dbReference>
<dbReference type="Gene3D" id="4.10.240.10">
    <property type="entry name" value="Zn(2)-C6 fungal-type DNA-binding domain"/>
    <property type="match status" value="1"/>
</dbReference>
<dbReference type="PROSITE" id="PS00463">
    <property type="entry name" value="ZN2_CY6_FUNGAL_1"/>
    <property type="match status" value="1"/>
</dbReference>
<evidence type="ECO:0000313" key="4">
    <source>
        <dbReference type="EMBL" id="ODV86521.1"/>
    </source>
</evidence>
<dbReference type="Proteomes" id="UP000094801">
    <property type="component" value="Unassembled WGS sequence"/>
</dbReference>
<name>A0A1E4T470_9ASCO</name>
<dbReference type="PROSITE" id="PS50048">
    <property type="entry name" value="ZN2_CY6_FUNGAL_2"/>
    <property type="match status" value="1"/>
</dbReference>
<dbReference type="CDD" id="cd00067">
    <property type="entry name" value="GAL4"/>
    <property type="match status" value="1"/>
</dbReference>
<feature type="compositionally biased region" description="Low complexity" evidence="2">
    <location>
        <begin position="62"/>
        <end position="100"/>
    </location>
</feature>
<gene>
    <name evidence="4" type="ORF">CANARDRAFT_27713</name>
</gene>
<feature type="non-terminal residue" evidence="4">
    <location>
        <position position="270"/>
    </location>
</feature>
<dbReference type="OrthoDB" id="3995296at2759"/>
<dbReference type="PANTHER" id="PTHR37534:SF46">
    <property type="entry name" value="ZN(II)2CYS6 TRANSCRIPTION FACTOR (EUROFUNG)"/>
    <property type="match status" value="1"/>
</dbReference>
<keyword evidence="1" id="KW-0539">Nucleus</keyword>
<organism evidence="4 5">
    <name type="scientific">[Candida] arabinofermentans NRRL YB-2248</name>
    <dbReference type="NCBI Taxonomy" id="983967"/>
    <lineage>
        <taxon>Eukaryota</taxon>
        <taxon>Fungi</taxon>
        <taxon>Dikarya</taxon>
        <taxon>Ascomycota</taxon>
        <taxon>Saccharomycotina</taxon>
        <taxon>Pichiomycetes</taxon>
        <taxon>Pichiales</taxon>
        <taxon>Pichiaceae</taxon>
        <taxon>Ogataea</taxon>
        <taxon>Ogataea/Candida clade</taxon>
    </lineage>
</organism>
<keyword evidence="5" id="KW-1185">Reference proteome</keyword>
<dbReference type="GO" id="GO:0000981">
    <property type="term" value="F:DNA-binding transcription factor activity, RNA polymerase II-specific"/>
    <property type="evidence" value="ECO:0007669"/>
    <property type="project" value="InterPro"/>
</dbReference>